<keyword evidence="9 14" id="KW-0406">Ion transport</keyword>
<dbReference type="RefSeq" id="WP_256181965.1">
    <property type="nucleotide sequence ID" value="NZ_DBEWVB010000146.1"/>
</dbReference>
<evidence type="ECO:0000256" key="9">
    <source>
        <dbReference type="ARBA" id="ARBA00023065"/>
    </source>
</evidence>
<dbReference type="Proteomes" id="UP001205919">
    <property type="component" value="Unassembled WGS sequence"/>
</dbReference>
<evidence type="ECO:0000256" key="4">
    <source>
        <dbReference type="ARBA" id="ARBA00022475"/>
    </source>
</evidence>
<evidence type="ECO:0000256" key="3">
    <source>
        <dbReference type="ARBA" id="ARBA00022448"/>
    </source>
</evidence>
<dbReference type="InterPro" id="IPR038377">
    <property type="entry name" value="Na/Glc_symporter_sf"/>
</dbReference>
<comment type="caution">
    <text evidence="15">The sequence shown here is derived from an EMBL/GenBank/DDBJ whole genome shotgun (WGS) entry which is preliminary data.</text>
</comment>
<feature type="transmembrane region" description="Helical" evidence="14">
    <location>
        <begin position="123"/>
        <end position="146"/>
    </location>
</feature>
<feature type="transmembrane region" description="Helical" evidence="14">
    <location>
        <begin position="446"/>
        <end position="467"/>
    </location>
</feature>
<keyword evidence="11 14" id="KW-0739">Sodium transport</keyword>
<keyword evidence="5 14" id="KW-0812">Transmembrane</keyword>
<feature type="transmembrane region" description="Helical" evidence="14">
    <location>
        <begin position="314"/>
        <end position="340"/>
    </location>
</feature>
<evidence type="ECO:0000256" key="12">
    <source>
        <dbReference type="ARBA" id="ARBA00033708"/>
    </source>
</evidence>
<evidence type="ECO:0000256" key="10">
    <source>
        <dbReference type="ARBA" id="ARBA00023136"/>
    </source>
</evidence>
<evidence type="ECO:0000256" key="6">
    <source>
        <dbReference type="ARBA" id="ARBA00022847"/>
    </source>
</evidence>
<dbReference type="Pfam" id="PF00474">
    <property type="entry name" value="SSF"/>
    <property type="match status" value="1"/>
</dbReference>
<evidence type="ECO:0000256" key="5">
    <source>
        <dbReference type="ARBA" id="ARBA00022692"/>
    </source>
</evidence>
<dbReference type="InterPro" id="IPR050277">
    <property type="entry name" value="Sodium:Solute_Symporter"/>
</dbReference>
<dbReference type="Gene3D" id="1.20.1730.10">
    <property type="entry name" value="Sodium/glucose cotransporter"/>
    <property type="match status" value="1"/>
</dbReference>
<dbReference type="GO" id="GO:0005886">
    <property type="term" value="C:plasma membrane"/>
    <property type="evidence" value="ECO:0007669"/>
    <property type="project" value="UniProtKB-SubCell"/>
</dbReference>
<feature type="transmembrane region" description="Helical" evidence="14">
    <location>
        <begin position="387"/>
        <end position="413"/>
    </location>
</feature>
<dbReference type="GO" id="GO:0005298">
    <property type="term" value="F:proline:sodium symporter activity"/>
    <property type="evidence" value="ECO:0007669"/>
    <property type="project" value="UniProtKB-UniRule"/>
</dbReference>
<reference evidence="15 16" key="1">
    <citation type="submission" date="2022-06" db="EMBL/GenBank/DDBJ databases">
        <title>Isolation of gut microbiota from human fecal samples.</title>
        <authorList>
            <person name="Pamer E.G."/>
            <person name="Barat B."/>
            <person name="Waligurski E."/>
            <person name="Medina S."/>
            <person name="Paddock L."/>
            <person name="Mostad J."/>
        </authorList>
    </citation>
    <scope>NUCLEOTIDE SEQUENCE [LARGE SCALE GENOMIC DNA]</scope>
    <source>
        <strain evidence="15 16">DFI.9.90</strain>
    </source>
</reference>
<evidence type="ECO:0000256" key="14">
    <source>
        <dbReference type="RuleBase" id="RU366012"/>
    </source>
</evidence>
<keyword evidence="7 14" id="KW-1133">Transmembrane helix</keyword>
<name>A0AAW5K189_9BACT</name>
<comment type="similarity">
    <text evidence="2 13">Belongs to the sodium:solute symporter (SSF) (TC 2.A.21) family.</text>
</comment>
<proteinExistence type="inferred from homology"/>
<feature type="transmembrane region" description="Helical" evidence="14">
    <location>
        <begin position="361"/>
        <end position="381"/>
    </location>
</feature>
<evidence type="ECO:0000256" key="7">
    <source>
        <dbReference type="ARBA" id="ARBA00022989"/>
    </source>
</evidence>
<feature type="transmembrane region" description="Helical" evidence="14">
    <location>
        <begin position="6"/>
        <end position="26"/>
    </location>
</feature>
<sequence>MLDKLPLVVPFVLYLIALIAIGIYTFRFTKTMEGFHLGGRSLNPWVAGISLMFSGSSGWIFTGMAGLCYAIGPSSWFMHASNLFFMLIAFLMIGKRMRNYSGILGAITYPEYFVRRVRARGNMIRVVASLAVVMFMLVSVATQYMAASKSMMPLFGLTNIQAILITAAVVGFYCLIGGFLAVCWTDFVQGIVILVGSVTLCLYMIYDVGGWTSVTSKLAAIDPKLVSAEWATFPLILAYWTTGFQCIGRPHDTIRYFAVKDSKSTRKMAMIGMFGFLLNYWTGYLIGWVGRIYFPDIPDPETIFGRLLTGVLNPWFSGIMLAALMALIMSTVDSCLLSAASTLSEDFYHACLDKNASKERLVNVSRFSVLFIAIVGIFLAVNSGGRSIMTVMLFASGGLAATFGPALILSLYWKRLTEGGVIAAMFTGFVMSVTWNVTGMAKASNIHEGCIGFLLSLAAGVIVSLVTEPLPQDEIRRELKAVSKDYNAEQLERVVEEFQSVR</sequence>
<evidence type="ECO:0000256" key="11">
    <source>
        <dbReference type="ARBA" id="ARBA00023201"/>
    </source>
</evidence>
<gene>
    <name evidence="15" type="ORF">NE630_09140</name>
</gene>
<keyword evidence="16" id="KW-1185">Reference proteome</keyword>
<keyword evidence="6 14" id="KW-0769">Symport</keyword>
<dbReference type="CDD" id="cd11475">
    <property type="entry name" value="SLC5sbd_PutP"/>
    <property type="match status" value="1"/>
</dbReference>
<keyword evidence="8 14" id="KW-0915">Sodium</keyword>
<evidence type="ECO:0000313" key="15">
    <source>
        <dbReference type="EMBL" id="MCQ4814590.1"/>
    </source>
</evidence>
<dbReference type="AlphaFoldDB" id="A0AAW5K189"/>
<feature type="transmembrane region" description="Helical" evidence="14">
    <location>
        <begin position="420"/>
        <end position="440"/>
    </location>
</feature>
<comment type="subcellular location">
    <subcellularLocation>
        <location evidence="1 14">Cell membrane</location>
        <topology evidence="1 14">Multi-pass membrane protein</topology>
    </subcellularLocation>
</comment>
<keyword evidence="3 14" id="KW-0813">Transport</keyword>
<organism evidence="15 16">
    <name type="scientific">Cloacibacillus evryensis</name>
    <dbReference type="NCBI Taxonomy" id="508460"/>
    <lineage>
        <taxon>Bacteria</taxon>
        <taxon>Thermotogati</taxon>
        <taxon>Synergistota</taxon>
        <taxon>Synergistia</taxon>
        <taxon>Synergistales</taxon>
        <taxon>Synergistaceae</taxon>
        <taxon>Cloacibacillus</taxon>
    </lineage>
</organism>
<dbReference type="PANTHER" id="PTHR48086:SF3">
    <property type="entry name" value="SODIUM_PROLINE SYMPORTER"/>
    <property type="match status" value="1"/>
</dbReference>
<keyword evidence="14" id="KW-0029">Amino-acid transport</keyword>
<feature type="transmembrane region" description="Helical" evidence="14">
    <location>
        <begin position="226"/>
        <end position="247"/>
    </location>
</feature>
<feature type="transmembrane region" description="Helical" evidence="14">
    <location>
        <begin position="158"/>
        <end position="180"/>
    </location>
</feature>
<dbReference type="EMBL" id="JANFYT010000017">
    <property type="protein sequence ID" value="MCQ4814590.1"/>
    <property type="molecule type" value="Genomic_DNA"/>
</dbReference>
<dbReference type="PANTHER" id="PTHR48086">
    <property type="entry name" value="SODIUM/PROLINE SYMPORTER-RELATED"/>
    <property type="match status" value="1"/>
</dbReference>
<dbReference type="InterPro" id="IPR001734">
    <property type="entry name" value="Na/solute_symporter"/>
</dbReference>
<feature type="transmembrane region" description="Helical" evidence="14">
    <location>
        <begin position="187"/>
        <end position="206"/>
    </location>
</feature>
<evidence type="ECO:0000313" key="16">
    <source>
        <dbReference type="Proteomes" id="UP001205919"/>
    </source>
</evidence>
<comment type="catalytic activity">
    <reaction evidence="12">
        <text>L-proline(in) + Na(+)(in) = L-proline(out) + Na(+)(out)</text>
        <dbReference type="Rhea" id="RHEA:28967"/>
        <dbReference type="ChEBI" id="CHEBI:29101"/>
        <dbReference type="ChEBI" id="CHEBI:60039"/>
    </reaction>
</comment>
<accession>A0AAW5K189</accession>
<dbReference type="InterPro" id="IPR011851">
    <property type="entry name" value="Na/Pro_symporter"/>
</dbReference>
<feature type="transmembrane region" description="Helical" evidence="14">
    <location>
        <begin position="46"/>
        <end position="70"/>
    </location>
</feature>
<dbReference type="PROSITE" id="PS50283">
    <property type="entry name" value="NA_SOLUT_SYMP_3"/>
    <property type="match status" value="1"/>
</dbReference>
<dbReference type="GO" id="GO:0031402">
    <property type="term" value="F:sodium ion binding"/>
    <property type="evidence" value="ECO:0007669"/>
    <property type="project" value="UniProtKB-UniRule"/>
</dbReference>
<evidence type="ECO:0000256" key="1">
    <source>
        <dbReference type="ARBA" id="ARBA00004651"/>
    </source>
</evidence>
<evidence type="ECO:0000256" key="13">
    <source>
        <dbReference type="RuleBase" id="RU362091"/>
    </source>
</evidence>
<dbReference type="GO" id="GO:0015824">
    <property type="term" value="P:proline transport"/>
    <property type="evidence" value="ECO:0007669"/>
    <property type="project" value="UniProtKB-UniRule"/>
</dbReference>
<feature type="transmembrane region" description="Helical" evidence="14">
    <location>
        <begin position="268"/>
        <end position="294"/>
    </location>
</feature>
<evidence type="ECO:0000256" key="8">
    <source>
        <dbReference type="ARBA" id="ARBA00023053"/>
    </source>
</evidence>
<protein>
    <recommendedName>
        <fullName evidence="14">Sodium/proline symporter</fullName>
    </recommendedName>
    <alternativeName>
        <fullName evidence="14">Proline permease</fullName>
    </alternativeName>
</protein>
<keyword evidence="10 14" id="KW-0472">Membrane</keyword>
<dbReference type="NCBIfam" id="TIGR00813">
    <property type="entry name" value="sss"/>
    <property type="match status" value="1"/>
</dbReference>
<evidence type="ECO:0000256" key="2">
    <source>
        <dbReference type="ARBA" id="ARBA00006434"/>
    </source>
</evidence>
<keyword evidence="4 14" id="KW-1003">Cell membrane</keyword>
<comment type="function">
    <text evidence="14">Catalyzes the sodium-dependent uptake of extracellular L-proline.</text>
</comment>
<feature type="transmembrane region" description="Helical" evidence="14">
    <location>
        <begin position="76"/>
        <end position="94"/>
    </location>
</feature>